<name>A0AAV2PSQ7_MEGNR</name>
<reference evidence="5 6" key="1">
    <citation type="submission" date="2024-05" db="EMBL/GenBank/DDBJ databases">
        <authorList>
            <person name="Wallberg A."/>
        </authorList>
    </citation>
    <scope>NUCLEOTIDE SEQUENCE [LARGE SCALE GENOMIC DNA]</scope>
</reference>
<comment type="caution">
    <text evidence="5">The sequence shown here is derived from an EMBL/GenBank/DDBJ whole genome shotgun (WGS) entry which is preliminary data.</text>
</comment>
<evidence type="ECO:0000256" key="1">
    <source>
        <dbReference type="ARBA" id="ARBA00022690"/>
    </source>
</evidence>
<dbReference type="InterPro" id="IPR003645">
    <property type="entry name" value="Fol_N"/>
</dbReference>
<dbReference type="GO" id="GO:0030154">
    <property type="term" value="P:cell differentiation"/>
    <property type="evidence" value="ECO:0007669"/>
    <property type="project" value="TreeGrafter"/>
</dbReference>
<protein>
    <recommendedName>
        <fullName evidence="4">Kazal-like domain-containing protein</fullName>
    </recommendedName>
</protein>
<feature type="domain" description="Kazal-like" evidence="4">
    <location>
        <begin position="39"/>
        <end position="87"/>
    </location>
</feature>
<keyword evidence="1" id="KW-0646">Protease inhibitor</keyword>
<dbReference type="FunFam" id="3.30.60.30:FF:000024">
    <property type="entry name" value="Transmembrane agrin"/>
    <property type="match status" value="1"/>
</dbReference>
<dbReference type="PANTHER" id="PTHR10913:SF45">
    <property type="entry name" value="FOLLISTATIN, ISOFORM A-RELATED"/>
    <property type="match status" value="1"/>
</dbReference>
<dbReference type="SMART" id="SM00280">
    <property type="entry name" value="KAZAL"/>
    <property type="match status" value="2"/>
</dbReference>
<dbReference type="Proteomes" id="UP001497623">
    <property type="component" value="Unassembled WGS sequence"/>
</dbReference>
<proteinExistence type="predicted"/>
<accession>A0AAV2PSQ7</accession>
<keyword evidence="3" id="KW-1015">Disulfide bond</keyword>
<dbReference type="AlphaFoldDB" id="A0AAV2PSQ7"/>
<feature type="non-terminal residue" evidence="5">
    <location>
        <position position="1"/>
    </location>
</feature>
<evidence type="ECO:0000313" key="6">
    <source>
        <dbReference type="Proteomes" id="UP001497623"/>
    </source>
</evidence>
<organism evidence="5 6">
    <name type="scientific">Meganyctiphanes norvegica</name>
    <name type="common">Northern krill</name>
    <name type="synonym">Thysanopoda norvegica</name>
    <dbReference type="NCBI Taxonomy" id="48144"/>
    <lineage>
        <taxon>Eukaryota</taxon>
        <taxon>Metazoa</taxon>
        <taxon>Ecdysozoa</taxon>
        <taxon>Arthropoda</taxon>
        <taxon>Crustacea</taxon>
        <taxon>Multicrustacea</taxon>
        <taxon>Malacostraca</taxon>
        <taxon>Eumalacostraca</taxon>
        <taxon>Eucarida</taxon>
        <taxon>Euphausiacea</taxon>
        <taxon>Euphausiidae</taxon>
        <taxon>Meganyctiphanes</taxon>
    </lineage>
</organism>
<dbReference type="PANTHER" id="PTHR10913">
    <property type="entry name" value="FOLLISTATIN-RELATED"/>
    <property type="match status" value="1"/>
</dbReference>
<dbReference type="GO" id="GO:0005576">
    <property type="term" value="C:extracellular region"/>
    <property type="evidence" value="ECO:0007669"/>
    <property type="project" value="TreeGrafter"/>
</dbReference>
<dbReference type="Pfam" id="PF07648">
    <property type="entry name" value="Kazal_2"/>
    <property type="match status" value="2"/>
</dbReference>
<dbReference type="SUPFAM" id="SSF100895">
    <property type="entry name" value="Kazal-type serine protease inhibitors"/>
    <property type="match status" value="2"/>
</dbReference>
<feature type="non-terminal residue" evidence="5">
    <location>
        <position position="178"/>
    </location>
</feature>
<dbReference type="InterPro" id="IPR036058">
    <property type="entry name" value="Kazal_dom_sf"/>
</dbReference>
<dbReference type="PROSITE" id="PS51465">
    <property type="entry name" value="KAZAL_2"/>
    <property type="match status" value="2"/>
</dbReference>
<evidence type="ECO:0000256" key="3">
    <source>
        <dbReference type="ARBA" id="ARBA00023157"/>
    </source>
</evidence>
<dbReference type="Gene3D" id="3.30.60.30">
    <property type="match status" value="2"/>
</dbReference>
<evidence type="ECO:0000256" key="2">
    <source>
        <dbReference type="ARBA" id="ARBA00022900"/>
    </source>
</evidence>
<keyword evidence="6" id="KW-1185">Reference proteome</keyword>
<gene>
    <name evidence="5" type="ORF">MNOR_LOCUS3191</name>
</gene>
<keyword evidence="2" id="KW-0722">Serine protease inhibitor</keyword>
<feature type="domain" description="Kazal-like" evidence="4">
    <location>
        <begin position="112"/>
        <end position="158"/>
    </location>
</feature>
<evidence type="ECO:0000313" key="5">
    <source>
        <dbReference type="EMBL" id="CAL4063228.1"/>
    </source>
</evidence>
<dbReference type="InterPro" id="IPR050653">
    <property type="entry name" value="Prot_Inhib_GrowthFact_Antg"/>
</dbReference>
<dbReference type="CDD" id="cd00104">
    <property type="entry name" value="KAZAL_FS"/>
    <property type="match status" value="2"/>
</dbReference>
<dbReference type="SMART" id="SM00274">
    <property type="entry name" value="FOLN"/>
    <property type="match status" value="2"/>
</dbReference>
<dbReference type="EMBL" id="CAXKWB010001060">
    <property type="protein sequence ID" value="CAL4063228.1"/>
    <property type="molecule type" value="Genomic_DNA"/>
</dbReference>
<evidence type="ECO:0000259" key="4">
    <source>
        <dbReference type="PROSITE" id="PS51465"/>
    </source>
</evidence>
<sequence length="178" mass="19360">SLAIIYRGACNQGINPCGDMLCTLGQSCNINILGIPSCECPGPCERVVRPVCGSDGETYDNECELHRARCHLQRDHITLSYYGVCGEEGICAGHICGIGGVCLERQGRPVCECPQCPPQEGPVCGEDGISYDNECELRAEACRAQRKLNIRYPGKCRGCENKKCEFYSICEADEKGKG</sequence>
<dbReference type="InterPro" id="IPR002350">
    <property type="entry name" value="Kazal_dom"/>
</dbReference>